<dbReference type="AlphaFoldDB" id="A0A078IE45"/>
<reference evidence="2 3" key="1">
    <citation type="journal article" date="2014" name="Science">
        <title>Plant genetics. Early allopolyploid evolution in the post-Neolithic Brassica napus oilseed genome.</title>
        <authorList>
            <person name="Chalhoub B."/>
            <person name="Denoeud F."/>
            <person name="Liu S."/>
            <person name="Parkin I.A."/>
            <person name="Tang H."/>
            <person name="Wang X."/>
            <person name="Chiquet J."/>
            <person name="Belcram H."/>
            <person name="Tong C."/>
            <person name="Samans B."/>
            <person name="Correa M."/>
            <person name="Da Silva C."/>
            <person name="Just J."/>
            <person name="Falentin C."/>
            <person name="Koh C.S."/>
            <person name="Le Clainche I."/>
            <person name="Bernard M."/>
            <person name="Bento P."/>
            <person name="Noel B."/>
            <person name="Labadie K."/>
            <person name="Alberti A."/>
            <person name="Charles M."/>
            <person name="Arnaud D."/>
            <person name="Guo H."/>
            <person name="Daviaud C."/>
            <person name="Alamery S."/>
            <person name="Jabbari K."/>
            <person name="Zhao M."/>
            <person name="Edger P.P."/>
            <person name="Chelaifa H."/>
            <person name="Tack D."/>
            <person name="Lassalle G."/>
            <person name="Mestiri I."/>
            <person name="Schnel N."/>
            <person name="Le Paslier M.C."/>
            <person name="Fan G."/>
            <person name="Renault V."/>
            <person name="Bayer P.E."/>
            <person name="Golicz A.A."/>
            <person name="Manoli S."/>
            <person name="Lee T.H."/>
            <person name="Thi V.H."/>
            <person name="Chalabi S."/>
            <person name="Hu Q."/>
            <person name="Fan C."/>
            <person name="Tollenaere R."/>
            <person name="Lu Y."/>
            <person name="Battail C."/>
            <person name="Shen J."/>
            <person name="Sidebottom C.H."/>
            <person name="Wang X."/>
            <person name="Canaguier A."/>
            <person name="Chauveau A."/>
            <person name="Berard A."/>
            <person name="Deniot G."/>
            <person name="Guan M."/>
            <person name="Liu Z."/>
            <person name="Sun F."/>
            <person name="Lim Y.P."/>
            <person name="Lyons E."/>
            <person name="Town C.D."/>
            <person name="Bancroft I."/>
            <person name="Wang X."/>
            <person name="Meng J."/>
            <person name="Ma J."/>
            <person name="Pires J.C."/>
            <person name="King G.J."/>
            <person name="Brunel D."/>
            <person name="Delourme R."/>
            <person name="Renard M."/>
            <person name="Aury J.M."/>
            <person name="Adams K.L."/>
            <person name="Batley J."/>
            <person name="Snowdon R.J."/>
            <person name="Tost J."/>
            <person name="Edwards D."/>
            <person name="Zhou Y."/>
            <person name="Hua W."/>
            <person name="Sharpe A.G."/>
            <person name="Paterson A.H."/>
            <person name="Guan C."/>
            <person name="Wincker P."/>
        </authorList>
    </citation>
    <scope>NUCLEOTIDE SEQUENCE [LARGE SCALE GENOMIC DNA]</scope>
    <source>
        <strain evidence="3">cv. Darmor-bzh</strain>
    </source>
</reference>
<protein>
    <submittedName>
        <fullName evidence="2">BnaC05g19000D protein</fullName>
    </submittedName>
</protein>
<dbReference type="Gramene" id="CDY47644">
    <property type="protein sequence ID" value="CDY47644"/>
    <property type="gene ID" value="GSBRNA2T00087864001"/>
</dbReference>
<dbReference type="PaxDb" id="3708-A0A078IE45"/>
<name>A0A078IE45_BRANA</name>
<sequence length="45" mass="5329">MAKTRWTRRKKTKALKDIATPSKDVPEEIDVEENVVQEEERSKEE</sequence>
<dbReference type="EMBL" id="LK032727">
    <property type="protein sequence ID" value="CDY47644.1"/>
    <property type="molecule type" value="Genomic_DNA"/>
</dbReference>
<feature type="region of interest" description="Disordered" evidence="1">
    <location>
        <begin position="1"/>
        <end position="45"/>
    </location>
</feature>
<proteinExistence type="predicted"/>
<accession>A0A078IE45</accession>
<feature type="compositionally biased region" description="Acidic residues" evidence="1">
    <location>
        <begin position="27"/>
        <end position="37"/>
    </location>
</feature>
<dbReference type="Proteomes" id="UP000028999">
    <property type="component" value="Unassembled WGS sequence"/>
</dbReference>
<evidence type="ECO:0000313" key="2">
    <source>
        <dbReference type="EMBL" id="CDY47644.1"/>
    </source>
</evidence>
<keyword evidence="3" id="KW-1185">Reference proteome</keyword>
<evidence type="ECO:0000256" key="1">
    <source>
        <dbReference type="SAM" id="MobiDB-lite"/>
    </source>
</evidence>
<feature type="compositionally biased region" description="Basic residues" evidence="1">
    <location>
        <begin position="1"/>
        <end position="13"/>
    </location>
</feature>
<evidence type="ECO:0000313" key="3">
    <source>
        <dbReference type="Proteomes" id="UP000028999"/>
    </source>
</evidence>
<organism evidence="2 3">
    <name type="scientific">Brassica napus</name>
    <name type="common">Rape</name>
    <dbReference type="NCBI Taxonomy" id="3708"/>
    <lineage>
        <taxon>Eukaryota</taxon>
        <taxon>Viridiplantae</taxon>
        <taxon>Streptophyta</taxon>
        <taxon>Embryophyta</taxon>
        <taxon>Tracheophyta</taxon>
        <taxon>Spermatophyta</taxon>
        <taxon>Magnoliopsida</taxon>
        <taxon>eudicotyledons</taxon>
        <taxon>Gunneridae</taxon>
        <taxon>Pentapetalae</taxon>
        <taxon>rosids</taxon>
        <taxon>malvids</taxon>
        <taxon>Brassicales</taxon>
        <taxon>Brassicaceae</taxon>
        <taxon>Brassiceae</taxon>
        <taxon>Brassica</taxon>
    </lineage>
</organism>
<gene>
    <name evidence="2" type="primary">BnaC05g19000D</name>
    <name evidence="2" type="ORF">GSBRNA2T00087864001</name>
</gene>